<accession>A0A8X6VLV2</accession>
<evidence type="ECO:0000313" key="2">
    <source>
        <dbReference type="Proteomes" id="UP000887159"/>
    </source>
</evidence>
<sequence length="95" mass="10289">MNNTPSDANAASVVMLSKKARVRGLGRRPGSVNNLRSPNTLNIVQFNINEISTSANMIKLDQVLELALTEGAQIIALQETKLKTNTSLKIRGKLS</sequence>
<organism evidence="1 2">
    <name type="scientific">Trichonephila clavipes</name>
    <name type="common">Golden silk orbweaver</name>
    <name type="synonym">Nephila clavipes</name>
    <dbReference type="NCBI Taxonomy" id="2585209"/>
    <lineage>
        <taxon>Eukaryota</taxon>
        <taxon>Metazoa</taxon>
        <taxon>Ecdysozoa</taxon>
        <taxon>Arthropoda</taxon>
        <taxon>Chelicerata</taxon>
        <taxon>Arachnida</taxon>
        <taxon>Araneae</taxon>
        <taxon>Araneomorphae</taxon>
        <taxon>Entelegynae</taxon>
        <taxon>Araneoidea</taxon>
        <taxon>Nephilidae</taxon>
        <taxon>Trichonephila</taxon>
    </lineage>
</organism>
<evidence type="ECO:0000313" key="1">
    <source>
        <dbReference type="EMBL" id="GFY18064.1"/>
    </source>
</evidence>
<dbReference type="AlphaFoldDB" id="A0A8X6VLV2"/>
<evidence type="ECO:0008006" key="3">
    <source>
        <dbReference type="Google" id="ProtNLM"/>
    </source>
</evidence>
<proteinExistence type="predicted"/>
<dbReference type="InterPro" id="IPR036691">
    <property type="entry name" value="Endo/exonu/phosph_ase_sf"/>
</dbReference>
<dbReference type="EMBL" id="BMAU01021347">
    <property type="protein sequence ID" value="GFY18064.1"/>
    <property type="molecule type" value="Genomic_DNA"/>
</dbReference>
<gene>
    <name evidence="1" type="primary">AVEN_228151_1</name>
    <name evidence="1" type="ORF">TNCV_3385551</name>
</gene>
<comment type="caution">
    <text evidence="1">The sequence shown here is derived from an EMBL/GenBank/DDBJ whole genome shotgun (WGS) entry which is preliminary data.</text>
</comment>
<reference evidence="1" key="1">
    <citation type="submission" date="2020-08" db="EMBL/GenBank/DDBJ databases">
        <title>Multicomponent nature underlies the extraordinary mechanical properties of spider dragline silk.</title>
        <authorList>
            <person name="Kono N."/>
            <person name="Nakamura H."/>
            <person name="Mori M."/>
            <person name="Yoshida Y."/>
            <person name="Ohtoshi R."/>
            <person name="Malay A.D."/>
            <person name="Moran D.A.P."/>
            <person name="Tomita M."/>
            <person name="Numata K."/>
            <person name="Arakawa K."/>
        </authorList>
    </citation>
    <scope>NUCLEOTIDE SEQUENCE</scope>
</reference>
<protein>
    <recommendedName>
        <fullName evidence="3">Endonuclease/exonuclease/phosphatase domain-containing protein</fullName>
    </recommendedName>
</protein>
<name>A0A8X6VLV2_TRICX</name>
<dbReference type="Gene3D" id="3.60.10.10">
    <property type="entry name" value="Endonuclease/exonuclease/phosphatase"/>
    <property type="match status" value="1"/>
</dbReference>
<dbReference type="Proteomes" id="UP000887159">
    <property type="component" value="Unassembled WGS sequence"/>
</dbReference>
<dbReference type="SUPFAM" id="SSF56219">
    <property type="entry name" value="DNase I-like"/>
    <property type="match status" value="1"/>
</dbReference>
<keyword evidence="2" id="KW-1185">Reference proteome</keyword>